<sequence length="79" mass="8817">MTEAQLKTAITSPWPFFGVSPQGDVLARYVPYGPVFRWSWNQMIPMPVQGSDLCWLLHAASEEGHSIADTEAPRKTKGQ</sequence>
<keyword evidence="2" id="KW-1185">Reference proteome</keyword>
<evidence type="ECO:0000313" key="1">
    <source>
        <dbReference type="EMBL" id="KXB31592.1"/>
    </source>
</evidence>
<dbReference type="RefSeq" id="WP_066880975.1">
    <property type="nucleotide sequence ID" value="NZ_LODL01000010.1"/>
</dbReference>
<reference evidence="1 2" key="1">
    <citation type="submission" date="2015-12" db="EMBL/GenBank/DDBJ databases">
        <title>Nitrous oxide reduction kinetics distinguish bacteria harboring typical versus atypical NosZ.</title>
        <authorList>
            <person name="Yoon S."/>
            <person name="Nissen S."/>
            <person name="Park D."/>
            <person name="Sanford R.A."/>
            <person name="Loeffler F.E."/>
        </authorList>
    </citation>
    <scope>NUCLEOTIDE SEQUENCE [LARGE SCALE GENOMIC DNA]</scope>
    <source>
        <strain evidence="1 2">ATCC BAA-841</strain>
    </source>
</reference>
<dbReference type="STRING" id="281362.AT959_04295"/>
<protein>
    <submittedName>
        <fullName evidence="1">Uncharacterized protein</fullName>
    </submittedName>
</protein>
<evidence type="ECO:0000313" key="2">
    <source>
        <dbReference type="Proteomes" id="UP000070186"/>
    </source>
</evidence>
<gene>
    <name evidence="1" type="ORF">AT959_04295</name>
</gene>
<proteinExistence type="predicted"/>
<dbReference type="EMBL" id="LODL01000010">
    <property type="protein sequence ID" value="KXB31592.1"/>
    <property type="molecule type" value="Genomic_DNA"/>
</dbReference>
<comment type="caution">
    <text evidence="1">The sequence shown here is derived from an EMBL/GenBank/DDBJ whole genome shotgun (WGS) entry which is preliminary data.</text>
</comment>
<name>A0A133XKW6_9RHOO</name>
<accession>A0A133XKW6</accession>
<dbReference type="Proteomes" id="UP000070186">
    <property type="component" value="Unassembled WGS sequence"/>
</dbReference>
<organism evidence="1 2">
    <name type="scientific">Dechloromonas denitrificans</name>
    <dbReference type="NCBI Taxonomy" id="281362"/>
    <lineage>
        <taxon>Bacteria</taxon>
        <taxon>Pseudomonadati</taxon>
        <taxon>Pseudomonadota</taxon>
        <taxon>Betaproteobacteria</taxon>
        <taxon>Rhodocyclales</taxon>
        <taxon>Azonexaceae</taxon>
        <taxon>Dechloromonas</taxon>
    </lineage>
</organism>
<dbReference type="AlphaFoldDB" id="A0A133XKW6"/>